<organism evidence="7 8">
    <name type="scientific">Mytilus edulis</name>
    <name type="common">Blue mussel</name>
    <dbReference type="NCBI Taxonomy" id="6550"/>
    <lineage>
        <taxon>Eukaryota</taxon>
        <taxon>Metazoa</taxon>
        <taxon>Spiralia</taxon>
        <taxon>Lophotrochozoa</taxon>
        <taxon>Mollusca</taxon>
        <taxon>Bivalvia</taxon>
        <taxon>Autobranchia</taxon>
        <taxon>Pteriomorphia</taxon>
        <taxon>Mytilida</taxon>
        <taxon>Mytiloidea</taxon>
        <taxon>Mytilidae</taxon>
        <taxon>Mytilinae</taxon>
        <taxon>Mytilus</taxon>
    </lineage>
</organism>
<gene>
    <name evidence="7" type="ORF">MEDL_33637</name>
</gene>
<keyword evidence="3 6" id="KW-1003">Cell membrane</keyword>
<evidence type="ECO:0000256" key="1">
    <source>
        <dbReference type="ARBA" id="ARBA00004202"/>
    </source>
</evidence>
<dbReference type="GO" id="GO:0000139">
    <property type="term" value="C:Golgi membrane"/>
    <property type="evidence" value="ECO:0007669"/>
    <property type="project" value="UniProtKB-SubCell"/>
</dbReference>
<evidence type="ECO:0000256" key="3">
    <source>
        <dbReference type="ARBA" id="ARBA00022475"/>
    </source>
</evidence>
<reference evidence="7" key="1">
    <citation type="submission" date="2021-03" db="EMBL/GenBank/DDBJ databases">
        <authorList>
            <person name="Bekaert M."/>
        </authorList>
    </citation>
    <scope>NUCLEOTIDE SEQUENCE</scope>
</reference>
<protein>
    <recommendedName>
        <fullName evidence="6">Caveolin</fullName>
    </recommendedName>
</protein>
<name>A0A8S3SIX6_MYTED</name>
<dbReference type="GO" id="GO:0060090">
    <property type="term" value="F:molecular adaptor activity"/>
    <property type="evidence" value="ECO:0007669"/>
    <property type="project" value="TreeGrafter"/>
</dbReference>
<dbReference type="Pfam" id="PF01146">
    <property type="entry name" value="Caveolin"/>
    <property type="match status" value="1"/>
</dbReference>
<proteinExistence type="inferred from homology"/>
<evidence type="ECO:0000256" key="6">
    <source>
        <dbReference type="RuleBase" id="RU000680"/>
    </source>
</evidence>
<evidence type="ECO:0000313" key="8">
    <source>
        <dbReference type="Proteomes" id="UP000683360"/>
    </source>
</evidence>
<dbReference type="Proteomes" id="UP000683360">
    <property type="component" value="Unassembled WGS sequence"/>
</dbReference>
<keyword evidence="8" id="KW-1185">Reference proteome</keyword>
<dbReference type="OrthoDB" id="5917823at2759"/>
<sequence length="160" mass="18280">MGNLFSENQKQTTFQLDDMGVKEETIVNGGTDSGFDLINRDPNSINSHVKVAFEDILGEPDSVHSLNCVWKFSYICFNFWQRLCYIILTTCCGICIAAQWGCEFGYIAFSHVWCITPMFKVMEINCGCLQRIYGVCVHCCFDPLCESFGLLFGNFRRPYQ</sequence>
<evidence type="ECO:0000256" key="5">
    <source>
        <dbReference type="ARBA" id="ARBA00023136"/>
    </source>
</evidence>
<comment type="caution">
    <text evidence="7">The sequence shown here is derived from an EMBL/GenBank/DDBJ whole genome shotgun (WGS) entry which is preliminary data.</text>
</comment>
<keyword evidence="4 6" id="KW-0333">Golgi apparatus</keyword>
<accession>A0A8S3SIX6</accession>
<dbReference type="PANTHER" id="PTHR10844:SF19">
    <property type="entry name" value="CAVEOLIN-2"/>
    <property type="match status" value="1"/>
</dbReference>
<comment type="subcellular location">
    <subcellularLocation>
        <location evidence="1 6">Cell membrane</location>
        <topology evidence="1 6">Peripheral membrane protein</topology>
    </subcellularLocation>
    <subcellularLocation>
        <location evidence="6">Golgi apparatus membrane</location>
        <topology evidence="6">Peripheral membrane protein</topology>
    </subcellularLocation>
    <subcellularLocation>
        <location evidence="6">Membrane</location>
        <location evidence="6">Caveola</location>
        <topology evidence="6">Peripheral membrane protein</topology>
    </subcellularLocation>
</comment>
<dbReference type="GO" id="GO:0005901">
    <property type="term" value="C:caveola"/>
    <property type="evidence" value="ECO:0007669"/>
    <property type="project" value="UniProtKB-SubCell"/>
</dbReference>
<evidence type="ECO:0000313" key="7">
    <source>
        <dbReference type="EMBL" id="CAG2220142.1"/>
    </source>
</evidence>
<dbReference type="InterPro" id="IPR001612">
    <property type="entry name" value="Caveolin"/>
</dbReference>
<dbReference type="PANTHER" id="PTHR10844">
    <property type="entry name" value="CAVEOLIN"/>
    <property type="match status" value="1"/>
</dbReference>
<evidence type="ECO:0000256" key="4">
    <source>
        <dbReference type="ARBA" id="ARBA00023034"/>
    </source>
</evidence>
<comment type="similarity">
    <text evidence="2 6">Belongs to the caveolin family.</text>
</comment>
<evidence type="ECO:0000256" key="2">
    <source>
        <dbReference type="ARBA" id="ARBA00010988"/>
    </source>
</evidence>
<dbReference type="GO" id="GO:0070836">
    <property type="term" value="P:caveola assembly"/>
    <property type="evidence" value="ECO:0007669"/>
    <property type="project" value="InterPro"/>
</dbReference>
<dbReference type="EMBL" id="CAJPWZ010001650">
    <property type="protein sequence ID" value="CAG2220142.1"/>
    <property type="molecule type" value="Genomic_DNA"/>
</dbReference>
<dbReference type="AlphaFoldDB" id="A0A8S3SIX6"/>
<keyword evidence="5 6" id="KW-0472">Membrane</keyword>
<comment type="function">
    <text evidence="6">May act as a scaffolding protein within caveolar membranes. Interacts directly with G-protein alpha subunits and can functionally regulate their activity.</text>
</comment>